<dbReference type="Pfam" id="PF13501">
    <property type="entry name" value="SoxY"/>
    <property type="match status" value="1"/>
</dbReference>
<dbReference type="InterPro" id="IPR038162">
    <property type="entry name" value="SoxY_sf"/>
</dbReference>
<organism evidence="2 3">
    <name type="scientific">Spectribacter hydrogenoxidans</name>
    <dbReference type="NCBI Taxonomy" id="3075608"/>
    <lineage>
        <taxon>Bacteria</taxon>
        <taxon>Pseudomonadati</taxon>
        <taxon>Pseudomonadota</taxon>
        <taxon>Gammaproteobacteria</taxon>
        <taxon>Salinisphaerales</taxon>
        <taxon>Salinisphaeraceae</taxon>
        <taxon>Spectribacter</taxon>
    </lineage>
</organism>
<dbReference type="RefSeq" id="WP_311651823.1">
    <property type="nucleotide sequence ID" value="NZ_JAVRIB010000003.1"/>
</dbReference>
<evidence type="ECO:0000313" key="2">
    <source>
        <dbReference type="EMBL" id="MDT0634080.1"/>
    </source>
</evidence>
<evidence type="ECO:0000259" key="1">
    <source>
        <dbReference type="Pfam" id="PF13501"/>
    </source>
</evidence>
<gene>
    <name evidence="2" type="primary">soxY</name>
    <name evidence="2" type="ORF">RM532_03835</name>
</gene>
<feature type="domain" description="Ig-like SoxY" evidence="1">
    <location>
        <begin position="60"/>
        <end position="159"/>
    </location>
</feature>
<name>A0ABU3BXN5_9GAMM</name>
<dbReference type="PIRSF" id="PIRSF010312">
    <property type="entry name" value="Sulphur_oxidation_SoxY"/>
    <property type="match status" value="1"/>
</dbReference>
<dbReference type="InterPro" id="IPR006311">
    <property type="entry name" value="TAT_signal"/>
</dbReference>
<dbReference type="PROSITE" id="PS51318">
    <property type="entry name" value="TAT"/>
    <property type="match status" value="1"/>
</dbReference>
<protein>
    <submittedName>
        <fullName evidence="2">Thiosulfate oxidation carrier protein SoxY</fullName>
    </submittedName>
</protein>
<keyword evidence="3" id="KW-1185">Reference proteome</keyword>
<dbReference type="EMBL" id="JAVRIB010000003">
    <property type="protein sequence ID" value="MDT0634080.1"/>
    <property type="molecule type" value="Genomic_DNA"/>
</dbReference>
<comment type="caution">
    <text evidence="2">The sequence shown here is derived from an EMBL/GenBank/DDBJ whole genome shotgun (WGS) entry which is preliminary data.</text>
</comment>
<accession>A0ABU3BXN5</accession>
<evidence type="ECO:0000313" key="3">
    <source>
        <dbReference type="Proteomes" id="UP001251857"/>
    </source>
</evidence>
<reference evidence="2 3" key="1">
    <citation type="submission" date="2023-09" db="EMBL/GenBank/DDBJ databases">
        <authorList>
            <person name="Rey-Velasco X."/>
        </authorList>
    </citation>
    <scope>NUCLEOTIDE SEQUENCE [LARGE SCALE GENOMIC DNA]</scope>
    <source>
        <strain evidence="2 3">W335</strain>
    </source>
</reference>
<dbReference type="Proteomes" id="UP001251857">
    <property type="component" value="Unassembled WGS sequence"/>
</dbReference>
<dbReference type="Gene3D" id="2.60.40.2470">
    <property type="entry name" value="SoxY domain"/>
    <property type="match status" value="1"/>
</dbReference>
<dbReference type="InterPro" id="IPR016568">
    <property type="entry name" value="Sulphur_oxidation_SoxY"/>
</dbReference>
<dbReference type="InterPro" id="IPR032711">
    <property type="entry name" value="SoxY"/>
</dbReference>
<sequence length="161" mass="17010">MNTDNGVINMDFKRRVILKAGGALGVLATAGTWPLQALAKFARPEDAFKTEALDATFAALGGKPEKSDQIDLETPDIAENGAVVPVSVTSKLPGTEQIWLLVEKNPNPLAGGFMIPDNTEAFVQTRVKVAQTCDIYAVVKADGKLYMTANETKVTLGGCGG</sequence>
<proteinExistence type="predicted"/>
<dbReference type="NCBIfam" id="TIGR04488">
    <property type="entry name" value="SoxY_true_GGCGG"/>
    <property type="match status" value="1"/>
</dbReference>